<dbReference type="Pfam" id="PF00082">
    <property type="entry name" value="Peptidase_S8"/>
    <property type="match status" value="1"/>
</dbReference>
<dbReference type="Proteomes" id="UP000184233">
    <property type="component" value="Unassembled WGS sequence"/>
</dbReference>
<dbReference type="EMBL" id="MKVH01000024">
    <property type="protein sequence ID" value="OJX56992.1"/>
    <property type="molecule type" value="Genomic_DNA"/>
</dbReference>
<dbReference type="SUPFAM" id="SSF52743">
    <property type="entry name" value="Subtilisin-like"/>
    <property type="match status" value="1"/>
</dbReference>
<comment type="caution">
    <text evidence="9">The sequence shown here is derived from an EMBL/GenBank/DDBJ whole genome shotgun (WGS) entry which is preliminary data.</text>
</comment>
<dbReference type="InterPro" id="IPR036852">
    <property type="entry name" value="Peptidase_S8/S53_dom_sf"/>
</dbReference>
<accession>A0A1M3KX53</accession>
<dbReference type="STRING" id="1895771.BGO89_10765"/>
<dbReference type="PRINTS" id="PR00723">
    <property type="entry name" value="SUBTILISIN"/>
</dbReference>
<evidence type="ECO:0000256" key="7">
    <source>
        <dbReference type="SAM" id="SignalP"/>
    </source>
</evidence>
<dbReference type="PROSITE" id="PS00136">
    <property type="entry name" value="SUBTILASE_ASP"/>
    <property type="match status" value="1"/>
</dbReference>
<evidence type="ECO:0000256" key="4">
    <source>
        <dbReference type="ARBA" id="ARBA00022825"/>
    </source>
</evidence>
<dbReference type="PROSITE" id="PS00138">
    <property type="entry name" value="SUBTILASE_SER"/>
    <property type="match status" value="1"/>
</dbReference>
<evidence type="ECO:0000256" key="2">
    <source>
        <dbReference type="ARBA" id="ARBA00022670"/>
    </source>
</evidence>
<dbReference type="PANTHER" id="PTHR43806:SF11">
    <property type="entry name" value="CEREVISIN-RELATED"/>
    <property type="match status" value="1"/>
</dbReference>
<evidence type="ECO:0000259" key="8">
    <source>
        <dbReference type="Pfam" id="PF00082"/>
    </source>
</evidence>
<evidence type="ECO:0000313" key="9">
    <source>
        <dbReference type="EMBL" id="OJX56992.1"/>
    </source>
</evidence>
<dbReference type="AlphaFoldDB" id="A0A1M3KX53"/>
<dbReference type="InterPro" id="IPR023828">
    <property type="entry name" value="Peptidase_S8_Ser-AS"/>
</dbReference>
<dbReference type="Gene3D" id="3.40.50.200">
    <property type="entry name" value="Peptidase S8/S53 domain"/>
    <property type="match status" value="1"/>
</dbReference>
<feature type="active site" description="Charge relay system" evidence="5">
    <location>
        <position position="241"/>
    </location>
</feature>
<dbReference type="PROSITE" id="PS51892">
    <property type="entry name" value="SUBTILASE"/>
    <property type="match status" value="1"/>
</dbReference>
<protein>
    <recommendedName>
        <fullName evidence="8">Peptidase S8/S53 domain-containing protein</fullName>
    </recommendedName>
</protein>
<evidence type="ECO:0000256" key="6">
    <source>
        <dbReference type="RuleBase" id="RU003355"/>
    </source>
</evidence>
<feature type="chain" id="PRO_5013177449" description="Peptidase S8/S53 domain-containing protein" evidence="7">
    <location>
        <begin position="20"/>
        <end position="960"/>
    </location>
</feature>
<proteinExistence type="inferred from homology"/>
<feature type="active site" description="Charge relay system" evidence="5">
    <location>
        <position position="396"/>
    </location>
</feature>
<sequence length="960" mass="103034">MTLRHLLLAVLFSTVSAYAAHDVEPQTVVLRLRADSPTARAWIEAGRKGPLTSLTSIIGDHSSEGYVSDATLKAYQWALDKRPQTIVTSNPGHTVARIAVVHYSALLPPLTLARKLATHPDVDYAEPLPVRRIDGTPNDPLAVDQYHLGKIGAFEAWDMLPEGVSTVIGVVDTGVDTTHQDLGANVWKNTGEMGLDNNGFDKRSNGIDDDRNGFVDDWMGWDFLGADGQSPDNSPLPGNPHGTHVGGICAAIVDNHLGVAGVARNVRILAVKVGRDDVNSRTVGRTGDGILYAASMGASVINCSFGSSAQSFADIDVINAATGLGALIVAAAGNDGDDLAYYPAAYPNVLSVAATNTADRRAFFSNFHATVDVSAPGQGILSTVLNQGYEAYDGTSMASPVVAAVAAMLRMVRPNFRPDEVLAVIKATTDDIDAENPFSVGRIGTGRVNAPRALQSSTARWASLTSTTFIEETPDDVFAPGEDITLRLTVKNILDPLSNATLTTRIIPSDVAPLITSGPISVGAMQRGEERTLTDMVRLTLPDDTPMNGTLRLLIVLTDADGRTVMRELVTATVNPSYRNMTENDIKTTVNSMGNIGYNDYPNNEQGIGLSYIDDRSLLFESGLLVGTSPTNLSNVVRGAATSFKDTSFHATRVVSIMRDSVPDGIRAVTGYDDRYDNYATGVSVRQHVYQSPADSMRNVITAVYDVTNRTDTVQSDVYLSLFFDWDIGTAGLENGCAWDFDNGIGLVQHANRPDLPSVGVSMISPNTVNFYAIDNDGNSTFNPGIYDNFIRAKKWLMMTSGIGRSNSLVTDVSMMIGAGPFALSPGQTQQIVFVIGAGSTYDDVVKGIRAARNRAVNMGLNATTFVRTPRADRIVHVENGPTLSPGTTEIIFELQSRTPVTIDIVDALGREIRTVYDQPSVQPGVHNESITIPDGASGNYFIRMRTFRGTTVSPYSLIR</sequence>
<evidence type="ECO:0000256" key="3">
    <source>
        <dbReference type="ARBA" id="ARBA00022801"/>
    </source>
</evidence>
<name>A0A1M3KX53_9BACT</name>
<evidence type="ECO:0000313" key="10">
    <source>
        <dbReference type="Proteomes" id="UP000184233"/>
    </source>
</evidence>
<dbReference type="InterPro" id="IPR050131">
    <property type="entry name" value="Peptidase_S8_subtilisin-like"/>
</dbReference>
<organism evidence="9 10">
    <name type="scientific">Candidatus Kapaibacterium thiocyanatum</name>
    <dbReference type="NCBI Taxonomy" id="1895771"/>
    <lineage>
        <taxon>Bacteria</taxon>
        <taxon>Pseudomonadati</taxon>
        <taxon>Candidatus Kapaibacteriota</taxon>
        <taxon>Candidatus Kapaibacteriia</taxon>
        <taxon>Candidatus Kapaibacteriales</taxon>
        <taxon>Candidatus Kapaibacteriaceae</taxon>
        <taxon>Candidatus Kapaibacterium</taxon>
    </lineage>
</organism>
<reference evidence="9 10" key="1">
    <citation type="submission" date="2016-09" db="EMBL/GenBank/DDBJ databases">
        <title>Genome-resolved meta-omics ties microbial dynamics to process performance in biotechnology for thiocyanate degradation.</title>
        <authorList>
            <person name="Kantor R.S."/>
            <person name="Huddy R.J."/>
            <person name="Iyer R."/>
            <person name="Thomas B.C."/>
            <person name="Brown C.T."/>
            <person name="Anantharaman K."/>
            <person name="Tringe S."/>
            <person name="Hettich R.L."/>
            <person name="Harrison S.T."/>
            <person name="Banfield J.F."/>
        </authorList>
    </citation>
    <scope>NUCLEOTIDE SEQUENCE [LARGE SCALE GENOMIC DNA]</scope>
    <source>
        <strain evidence="9">59-99</strain>
    </source>
</reference>
<dbReference type="InterPro" id="IPR000209">
    <property type="entry name" value="Peptidase_S8/S53_dom"/>
</dbReference>
<keyword evidence="2 5" id="KW-0645">Protease</keyword>
<dbReference type="GO" id="GO:0004252">
    <property type="term" value="F:serine-type endopeptidase activity"/>
    <property type="evidence" value="ECO:0007669"/>
    <property type="project" value="UniProtKB-UniRule"/>
</dbReference>
<dbReference type="InterPro" id="IPR015500">
    <property type="entry name" value="Peptidase_S8_subtilisin-rel"/>
</dbReference>
<feature type="domain" description="Peptidase S8/S53" evidence="8">
    <location>
        <begin position="165"/>
        <end position="432"/>
    </location>
</feature>
<feature type="signal peptide" evidence="7">
    <location>
        <begin position="1"/>
        <end position="19"/>
    </location>
</feature>
<keyword evidence="7" id="KW-0732">Signal</keyword>
<dbReference type="GO" id="GO:0006508">
    <property type="term" value="P:proteolysis"/>
    <property type="evidence" value="ECO:0007669"/>
    <property type="project" value="UniProtKB-KW"/>
</dbReference>
<keyword evidence="3 5" id="KW-0378">Hydrolase</keyword>
<comment type="similarity">
    <text evidence="1 5 6">Belongs to the peptidase S8 family.</text>
</comment>
<evidence type="ECO:0000256" key="1">
    <source>
        <dbReference type="ARBA" id="ARBA00011073"/>
    </source>
</evidence>
<keyword evidence="4 5" id="KW-0720">Serine protease</keyword>
<dbReference type="InterPro" id="IPR023827">
    <property type="entry name" value="Peptidase_S8_Asp-AS"/>
</dbReference>
<feature type="active site" description="Charge relay system" evidence="5">
    <location>
        <position position="172"/>
    </location>
</feature>
<dbReference type="PANTHER" id="PTHR43806">
    <property type="entry name" value="PEPTIDASE S8"/>
    <property type="match status" value="1"/>
</dbReference>
<evidence type="ECO:0000256" key="5">
    <source>
        <dbReference type="PROSITE-ProRule" id="PRU01240"/>
    </source>
</evidence>
<gene>
    <name evidence="9" type="ORF">BGO89_10765</name>
</gene>